<evidence type="ECO:0000313" key="2">
    <source>
        <dbReference type="EMBL" id="AGH60547.1"/>
    </source>
</evidence>
<reference evidence="2" key="1">
    <citation type="submission" date="2013-02" db="EMBL/GenBank/DDBJ databases">
        <authorList>
            <person name="Cross G.A.M."/>
            <person name="Kim H.-S."/>
            <person name="Wickstead B."/>
        </authorList>
    </citation>
    <scope>NUCLEOTIDE SEQUENCE</scope>
    <source>
        <strain evidence="2">Lister 427</strain>
    </source>
</reference>
<dbReference type="AlphaFoldDB" id="M4T0L3"/>
<feature type="coiled-coil region" evidence="1">
    <location>
        <begin position="20"/>
        <end position="57"/>
    </location>
</feature>
<organism evidence="2">
    <name type="scientific">Trypanosoma brucei</name>
    <dbReference type="NCBI Taxonomy" id="5691"/>
    <lineage>
        <taxon>Eukaryota</taxon>
        <taxon>Discoba</taxon>
        <taxon>Euglenozoa</taxon>
        <taxon>Kinetoplastea</taxon>
        <taxon>Metakinetoplastina</taxon>
        <taxon>Trypanosomatida</taxon>
        <taxon>Trypanosomatidae</taxon>
        <taxon>Trypanosoma</taxon>
    </lineage>
</organism>
<feature type="non-terminal residue" evidence="2">
    <location>
        <position position="1"/>
    </location>
</feature>
<keyword evidence="1" id="KW-0175">Coiled coil</keyword>
<proteinExistence type="predicted"/>
<accession>M4T0L3</accession>
<dbReference type="EMBL" id="KC613116">
    <property type="protein sequence ID" value="AGH60547.1"/>
    <property type="molecule type" value="Genomic_DNA"/>
</dbReference>
<evidence type="ECO:0000256" key="1">
    <source>
        <dbReference type="SAM" id="Coils"/>
    </source>
</evidence>
<dbReference type="VEuPathDB" id="TriTrypDB:Tb927.10.16440"/>
<sequence length="342" mass="35967">LKARGSLKGTGYAVLLALTANRLNAERNVIQEAKPKLENALSLLQAKEAQLRALQAVAAITAPTSLKGGVHGSSAVTLSGQTAKTCDSTATFTLLTEIYCNADTAGEAKLGEICQHFQKAKNIASAFVNINKLIKLTVGAETKGNVGEATLVSTGAGPYCPDNINRDKGSANAVLATAPPKIKSTYTKATATLTGTSGAGSCPKFTETGKELLITDAQLGKVLCEAQKAKPATYNSLSTETAKGLSEKPEVQALAQLILPIKQAFRRHRTKKGSSSKVIRGRTNKPQREIFNSLSSETITYTAGAEKKEGKITDLASGDDFTSAVAYFVGKETVTMQQISKN</sequence>
<protein>
    <submittedName>
        <fullName evidence="2">Variant surface glycoprotein 1627</fullName>
    </submittedName>
</protein>
<name>M4T0L3_9TRYP</name>
<reference evidence="2" key="2">
    <citation type="journal article" date="2014" name="Mol. Biochem. Parasitol.">
        <title>Capturing the variant surface glycoprotein repertoire (the VSGnome) of Trypanosoma brucei Lister 427.</title>
        <authorList>
            <person name="Cross G.A."/>
            <person name="Kim H.S."/>
            <person name="Wickstead B."/>
        </authorList>
    </citation>
    <scope>NUCLEOTIDE SEQUENCE</scope>
    <source>
        <strain evidence="2">Lister 427</strain>
    </source>
</reference>